<evidence type="ECO:0000313" key="4">
    <source>
        <dbReference type="EMBL" id="TXN18207.1"/>
    </source>
</evidence>
<reference evidence="4 5" key="3">
    <citation type="submission" date="2019-08" db="EMBL/GenBank/DDBJ databases">
        <title>Emerging of two pre-pandemic pathogenic O4:KUT lineages of Vibrio parahaemolyticus in coastal eastern China.</title>
        <authorList>
            <person name="Yu H."/>
        </authorList>
    </citation>
    <scope>NUCLEOTIDE SEQUENCE [LARGE SCALE GENOMIC DNA]</scope>
    <source>
        <strain evidence="4 5">HZ17-383</strain>
    </source>
</reference>
<dbReference type="PROSITE" id="PS51257">
    <property type="entry name" value="PROKAR_LIPOPROTEIN"/>
    <property type="match status" value="1"/>
</dbReference>
<protein>
    <submittedName>
        <fullName evidence="2">Pyruvate dehydrogenase</fullName>
    </submittedName>
</protein>
<reference evidence="2" key="1">
    <citation type="journal article" date="2018" name="Genome Biol.">
        <title>SKESA: strategic k-mer extension for scrupulous assemblies.</title>
        <authorList>
            <person name="Souvorov A."/>
            <person name="Agarwala R."/>
            <person name="Lipman D.J."/>
        </authorList>
    </citation>
    <scope>NUCLEOTIDE SEQUENCE</scope>
    <source>
        <strain evidence="2">1930</strain>
    </source>
</reference>
<name>A0A2R9VHZ6_VIBPH</name>
<evidence type="ECO:0000313" key="5">
    <source>
        <dbReference type="Proteomes" id="UP000321504"/>
    </source>
</evidence>
<feature type="domain" description="Cystatin" evidence="1">
    <location>
        <begin position="53"/>
        <end position="112"/>
    </location>
</feature>
<dbReference type="GO" id="GO:0004869">
    <property type="term" value="F:cysteine-type endopeptidase inhibitor activity"/>
    <property type="evidence" value="ECO:0007669"/>
    <property type="project" value="InterPro"/>
</dbReference>
<dbReference type="Pfam" id="PF00031">
    <property type="entry name" value="Cystatin"/>
    <property type="match status" value="1"/>
</dbReference>
<evidence type="ECO:0000313" key="2">
    <source>
        <dbReference type="EMBL" id="HAS6676330.1"/>
    </source>
</evidence>
<gene>
    <name evidence="3" type="ORF">EHC69_24080</name>
    <name evidence="4" type="ORF">FVP01_04280</name>
    <name evidence="2" type="ORF">I7278_05835</name>
</gene>
<dbReference type="OMA" id="ADVCNTQ"/>
<dbReference type="EMBL" id="VRMQ01000001">
    <property type="protein sequence ID" value="TXN18207.1"/>
    <property type="molecule type" value="Genomic_DNA"/>
</dbReference>
<keyword evidence="2" id="KW-0670">Pyruvate</keyword>
<dbReference type="EMBL" id="DACQKT010000002">
    <property type="protein sequence ID" value="HAS6676330.1"/>
    <property type="molecule type" value="Genomic_DNA"/>
</dbReference>
<reference evidence="2" key="4">
    <citation type="submission" date="2019-12" db="EMBL/GenBank/DDBJ databases">
        <authorList>
            <consortium name="NCBI Pathogen Detection Project"/>
        </authorList>
    </citation>
    <scope>NUCLEOTIDE SEQUENCE</scope>
    <source>
        <strain evidence="2">1930</strain>
    </source>
</reference>
<dbReference type="CDD" id="cd00042">
    <property type="entry name" value="CY"/>
    <property type="match status" value="1"/>
</dbReference>
<dbReference type="SUPFAM" id="SSF54403">
    <property type="entry name" value="Cystatin/monellin"/>
    <property type="match status" value="1"/>
</dbReference>
<dbReference type="Gene3D" id="3.10.450.10">
    <property type="match status" value="1"/>
</dbReference>
<accession>A0A2R9VHZ6</accession>
<dbReference type="Proteomes" id="UP000464718">
    <property type="component" value="Chromosome ii"/>
</dbReference>
<dbReference type="Proteomes" id="UP000321504">
    <property type="component" value="Unassembled WGS sequence"/>
</dbReference>
<evidence type="ECO:0000313" key="3">
    <source>
        <dbReference type="EMBL" id="QHH12360.1"/>
    </source>
</evidence>
<dbReference type="OrthoDB" id="6196402at2"/>
<reference evidence="3 6" key="2">
    <citation type="submission" date="2018-12" db="EMBL/GenBank/DDBJ databases">
        <title>Genomic insights into the evolutionary origins and pathogenicity of five Vibrio parahaemolyticus strains isolated from the shrimp with acute hepatopancreatic necrosis disease (AHPND).</title>
        <authorList>
            <person name="Yang Q."/>
            <person name="Dong X."/>
            <person name="Xie G."/>
            <person name="Fu S."/>
            <person name="Zou P."/>
            <person name="Sun J."/>
            <person name="Wang Y."/>
            <person name="Huang J."/>
        </authorList>
    </citation>
    <scope>NUCLEOTIDE SEQUENCE [LARGE SCALE GENOMIC DNA]</scope>
    <source>
        <strain evidence="3 6">20160303005-1</strain>
    </source>
</reference>
<evidence type="ECO:0000313" key="6">
    <source>
        <dbReference type="Proteomes" id="UP000464718"/>
    </source>
</evidence>
<dbReference type="Proteomes" id="UP000856022">
    <property type="component" value="Unassembled WGS sequence"/>
</dbReference>
<sequence>MMVMMLKTVSTCAILGLLVGCQPKNQEETTHVTASADVCNTQGNMPGGWNEFDATPDAQKAMAFVLKQMDTLSSFKQILTVHAQIVSGVNYAIEFEMDDGSIWNTIVYRNLDGEYAITQSPKEGHFCEQ</sequence>
<dbReference type="AlphaFoldDB" id="A0A2R9VHZ6"/>
<evidence type="ECO:0000259" key="1">
    <source>
        <dbReference type="Pfam" id="PF00031"/>
    </source>
</evidence>
<organism evidence="2">
    <name type="scientific">Vibrio parahaemolyticus</name>
    <dbReference type="NCBI Taxonomy" id="670"/>
    <lineage>
        <taxon>Bacteria</taxon>
        <taxon>Pseudomonadati</taxon>
        <taxon>Pseudomonadota</taxon>
        <taxon>Gammaproteobacteria</taxon>
        <taxon>Vibrionales</taxon>
        <taxon>Vibrionaceae</taxon>
        <taxon>Vibrio</taxon>
    </lineage>
</organism>
<dbReference type="InterPro" id="IPR046350">
    <property type="entry name" value="Cystatin_sf"/>
</dbReference>
<dbReference type="EMBL" id="CP034299">
    <property type="protein sequence ID" value="QHH12360.1"/>
    <property type="molecule type" value="Genomic_DNA"/>
</dbReference>
<dbReference type="InterPro" id="IPR000010">
    <property type="entry name" value="Cystatin_dom"/>
</dbReference>
<proteinExistence type="predicted"/>